<proteinExistence type="predicted"/>
<comment type="caution">
    <text evidence="2">The sequence shown here is derived from an EMBL/GenBank/DDBJ whole genome shotgun (WGS) entry which is preliminary data.</text>
</comment>
<organism evidence="2 3">
    <name type="scientific">Stenotrophomonas koreensis</name>
    <dbReference type="NCBI Taxonomy" id="266128"/>
    <lineage>
        <taxon>Bacteria</taxon>
        <taxon>Pseudomonadati</taxon>
        <taxon>Pseudomonadota</taxon>
        <taxon>Gammaproteobacteria</taxon>
        <taxon>Lysobacterales</taxon>
        <taxon>Lysobacteraceae</taxon>
        <taxon>Stenotrophomonas</taxon>
    </lineage>
</organism>
<dbReference type="STRING" id="266128.ABB25_06500"/>
<keyword evidence="3" id="KW-1185">Reference proteome</keyword>
<dbReference type="InterPro" id="IPR004360">
    <property type="entry name" value="Glyas_Fos-R_dOase_dom"/>
</dbReference>
<dbReference type="OrthoDB" id="4265398at2"/>
<dbReference type="PATRIC" id="fig|266128.3.peg.165"/>
<dbReference type="InterPro" id="IPR052164">
    <property type="entry name" value="Anthracycline_SecMetBiosynth"/>
</dbReference>
<dbReference type="Gene3D" id="3.10.180.10">
    <property type="entry name" value="2,3-Dihydroxybiphenyl 1,2-Dioxygenase, domain 1"/>
    <property type="match status" value="2"/>
</dbReference>
<feature type="domain" description="VOC" evidence="1">
    <location>
        <begin position="4"/>
        <end position="148"/>
    </location>
</feature>
<evidence type="ECO:0000259" key="1">
    <source>
        <dbReference type="PROSITE" id="PS51819"/>
    </source>
</evidence>
<accession>A0A0R0BME9</accession>
<name>A0A0R0BME9_9GAMM</name>
<dbReference type="EMBL" id="LDJH01000011">
    <property type="protein sequence ID" value="KRG58304.1"/>
    <property type="molecule type" value="Genomic_DNA"/>
</dbReference>
<gene>
    <name evidence="2" type="ORF">ABB25_06500</name>
</gene>
<dbReference type="PANTHER" id="PTHR33993">
    <property type="entry name" value="GLYOXALASE-RELATED"/>
    <property type="match status" value="1"/>
</dbReference>
<dbReference type="InterPro" id="IPR029068">
    <property type="entry name" value="Glyas_Bleomycin-R_OHBP_Dase"/>
</dbReference>
<dbReference type="SUPFAM" id="SSF54593">
    <property type="entry name" value="Glyoxalase/Bleomycin resistance protein/Dihydroxybiphenyl dioxygenase"/>
    <property type="match status" value="2"/>
</dbReference>
<dbReference type="InterPro" id="IPR037523">
    <property type="entry name" value="VOC_core"/>
</dbReference>
<dbReference type="PROSITE" id="PS51819">
    <property type="entry name" value="VOC"/>
    <property type="match status" value="1"/>
</dbReference>
<evidence type="ECO:0000313" key="2">
    <source>
        <dbReference type="EMBL" id="KRG58304.1"/>
    </source>
</evidence>
<dbReference type="RefSeq" id="WP_057665127.1">
    <property type="nucleotide sequence ID" value="NZ_LDJH01000011.1"/>
</dbReference>
<sequence length="312" mass="33991">MLSEVKLVTLGVSDLERALSFYSQALGYRLQARGDIPAELAALWRFDPALRGRWAVIAADDSGLGRIRLLQFDAPGQRLWHAGNLYNGSGYYALNFRCRDALATMQAVTAAGGSSAHEPSYWEVSEQVAVRDSINDDPDGIRLDVFSYERGGELRGALETEVSVVQTIAIATRDVARSVAFYQALGFETLFDRVLDFPELQALLGTDRPVKIHNVNLIKDGHIVPGRVEMFAYLEMEHLPDAPLRDAAVPPNIGILSASLRSDDLDADVARVLTLGGQLIAQQVVELPGVGRCAVASAFGPDGEQLELFQPQ</sequence>
<dbReference type="Proteomes" id="UP000051254">
    <property type="component" value="Unassembled WGS sequence"/>
</dbReference>
<dbReference type="Pfam" id="PF00903">
    <property type="entry name" value="Glyoxalase"/>
    <property type="match status" value="1"/>
</dbReference>
<evidence type="ECO:0000313" key="3">
    <source>
        <dbReference type="Proteomes" id="UP000051254"/>
    </source>
</evidence>
<reference evidence="2 3" key="1">
    <citation type="submission" date="2015-05" db="EMBL/GenBank/DDBJ databases">
        <title>Genome sequencing and analysis of members of genus Stenotrophomonas.</title>
        <authorList>
            <person name="Patil P.P."/>
            <person name="Midha S."/>
            <person name="Patil P.B."/>
        </authorList>
    </citation>
    <scope>NUCLEOTIDE SEQUENCE [LARGE SCALE GENOMIC DNA]</scope>
    <source>
        <strain evidence="2 3">DSM 17805</strain>
    </source>
</reference>
<dbReference type="AlphaFoldDB" id="A0A0R0BME9"/>
<protein>
    <recommendedName>
        <fullName evidence="1">VOC domain-containing protein</fullName>
    </recommendedName>
</protein>